<dbReference type="EMBL" id="CP009508">
    <property type="protein sequence ID" value="AKB36128.1"/>
    <property type="molecule type" value="Genomic_DNA"/>
</dbReference>
<accession>A0A0E3PNQ5</accession>
<feature type="domain" description="DUF4145" evidence="1">
    <location>
        <begin position="136"/>
        <end position="215"/>
    </location>
</feature>
<evidence type="ECO:0000313" key="3">
    <source>
        <dbReference type="Proteomes" id="UP000033123"/>
    </source>
</evidence>
<dbReference type="HOGENOM" id="CLU_090926_0_0_2"/>
<dbReference type="KEGG" id="msj:MSSAC_1538"/>
<dbReference type="RefSeq" id="WP_048181547.1">
    <property type="nucleotide sequence ID" value="NZ_CP009508.1"/>
</dbReference>
<protein>
    <recommendedName>
        <fullName evidence="1">DUF4145 domain-containing protein</fullName>
    </recommendedName>
</protein>
<dbReference type="InterPro" id="IPR025285">
    <property type="entry name" value="DUF4145"/>
</dbReference>
<dbReference type="Proteomes" id="UP000033123">
    <property type="component" value="Chromosome"/>
</dbReference>
<proteinExistence type="predicted"/>
<organism evidence="2 3">
    <name type="scientific">Methanosarcina siciliae C2J</name>
    <dbReference type="NCBI Taxonomy" id="1434118"/>
    <lineage>
        <taxon>Archaea</taxon>
        <taxon>Methanobacteriati</taxon>
        <taxon>Methanobacteriota</taxon>
        <taxon>Stenosarchaea group</taxon>
        <taxon>Methanomicrobia</taxon>
        <taxon>Methanosarcinales</taxon>
        <taxon>Methanosarcinaceae</taxon>
        <taxon>Methanosarcina</taxon>
    </lineage>
</organism>
<dbReference type="GeneID" id="24871143"/>
<dbReference type="PATRIC" id="fig|1434118.4.peg.1952"/>
<evidence type="ECO:0000313" key="2">
    <source>
        <dbReference type="EMBL" id="AKB36128.1"/>
    </source>
</evidence>
<name>A0A0E3PNQ5_9EURY</name>
<dbReference type="Pfam" id="PF13643">
    <property type="entry name" value="DUF4145"/>
    <property type="match status" value="1"/>
</dbReference>
<reference evidence="2 3" key="1">
    <citation type="submission" date="2014-07" db="EMBL/GenBank/DDBJ databases">
        <title>Methanogenic archaea and the global carbon cycle.</title>
        <authorList>
            <person name="Henriksen J.R."/>
            <person name="Luke J."/>
            <person name="Reinhart S."/>
            <person name="Benedict M.N."/>
            <person name="Youngblut N.D."/>
            <person name="Metcalf M.E."/>
            <person name="Whitaker R.J."/>
            <person name="Metcalf W.W."/>
        </authorList>
    </citation>
    <scope>NUCLEOTIDE SEQUENCE [LARGE SCALE GENOMIC DNA]</scope>
    <source>
        <strain evidence="2 3">C2J</strain>
    </source>
</reference>
<evidence type="ECO:0000259" key="1">
    <source>
        <dbReference type="Pfam" id="PF13643"/>
    </source>
</evidence>
<gene>
    <name evidence="2" type="ORF">MSSAC_1538</name>
</gene>
<dbReference type="AlphaFoldDB" id="A0A0E3PNQ5"/>
<sequence length="257" mass="29074">MSVPYIKPSYKKSEFNCPYSDCNVYAHQKWNRVIHYDHSEVNSLLSYEERDTSEDITPLDKVRYSKEVGASSTAAPKYPAKNYIPTTEVEYASVSKCSHCNRYAFWIKDKMIYPVVSLAPLPSDDMPEDVKADYTEAASIVEASPRASSALLRLALQKLMPHIGERGQKIDEDIGSLVKKGLPTKIQQSLDLVRVIGNESVHPGQLDLKDDKDTAYILFGLLNYIVQDRITNPKEIDALYSKLPQKKLDGINNRDKK</sequence>